<evidence type="ECO:0000313" key="2">
    <source>
        <dbReference type="Proteomes" id="UP001168167"/>
    </source>
</evidence>
<sequence>MRFPQFTDYEASEWIARRLKEEKINSATKLDSGDIADWSTSQHVGEVSSATSMKRVLGDVRIEAIENDRMPNITFYRGEGETEAQVIAAAKLAEKDLAMGRVSGGFPFVMVIVGSHEEGCRLATVADAESFTESGK</sequence>
<organism evidence="1 2">
    <name type="scientific">Candidatus Doriopsillibacter californiensis</name>
    <dbReference type="NCBI Taxonomy" id="2970740"/>
    <lineage>
        <taxon>Bacteria</taxon>
        <taxon>Pseudomonadati</taxon>
        <taxon>Pseudomonadota</taxon>
        <taxon>Gammaproteobacteria</taxon>
        <taxon>Candidatus Tethybacterales</taxon>
        <taxon>Candidatus Persebacteraceae</taxon>
        <taxon>Candidatus Doriopsillibacter</taxon>
    </lineage>
</organism>
<reference evidence="1" key="1">
    <citation type="submission" date="2022-08" db="EMBL/GenBank/DDBJ databases">
        <authorList>
            <person name="Dzunkova M."/>
            <person name="La Clair J."/>
            <person name="Tyml T."/>
            <person name="Doud D."/>
            <person name="Schulz F."/>
            <person name="Piquer S."/>
            <person name="Porcel Sanchis D."/>
            <person name="Osborn A."/>
            <person name="Robinson D."/>
            <person name="Louie K.B."/>
            <person name="Bowen B.P."/>
            <person name="Bowers R."/>
            <person name="Lee J."/>
            <person name="Arnau Llombart V."/>
            <person name="Diaz Villanueva W."/>
            <person name="Gosliner T."/>
            <person name="Northen T."/>
            <person name="Cheng J.-F."/>
            <person name="Burkart M.D."/>
            <person name="Woyke T."/>
        </authorList>
    </citation>
    <scope>NUCLEOTIDE SEQUENCE</scope>
    <source>
        <strain evidence="1">Df01</strain>
    </source>
</reference>
<dbReference type="Proteomes" id="UP001168167">
    <property type="component" value="Unassembled WGS sequence"/>
</dbReference>
<protein>
    <submittedName>
        <fullName evidence="1">Uncharacterized protein</fullName>
    </submittedName>
</protein>
<keyword evidence="2" id="KW-1185">Reference proteome</keyword>
<reference evidence="1" key="2">
    <citation type="journal article" date="2023" name="Microbiome">
        <title>Synthase-selected sorting approach identifies a beta-lactone synthase in a nudibranch symbiotic bacterium.</title>
        <authorList>
            <person name="Dzunkova M."/>
            <person name="La Clair J.J."/>
            <person name="Tyml T."/>
            <person name="Doud D."/>
            <person name="Schulz F."/>
            <person name="Piquer-Esteban S."/>
            <person name="Porcel Sanchis D."/>
            <person name="Osborn A."/>
            <person name="Robinson D."/>
            <person name="Louie K.B."/>
            <person name="Bowen B.P."/>
            <person name="Bowers R.M."/>
            <person name="Lee J."/>
            <person name="Arnau V."/>
            <person name="Diaz-Villanueva W."/>
            <person name="Stepanauskas R."/>
            <person name="Gosliner T."/>
            <person name="Date S.V."/>
            <person name="Northen T.R."/>
            <person name="Cheng J.F."/>
            <person name="Burkart M.D."/>
            <person name="Woyke T."/>
        </authorList>
    </citation>
    <scope>NUCLEOTIDE SEQUENCE</scope>
    <source>
        <strain evidence="1">Df01</strain>
    </source>
</reference>
<name>A0ABT7QM94_9GAMM</name>
<comment type="caution">
    <text evidence="1">The sequence shown here is derived from an EMBL/GenBank/DDBJ whole genome shotgun (WGS) entry which is preliminary data.</text>
</comment>
<dbReference type="EMBL" id="JANQAO010000003">
    <property type="protein sequence ID" value="MDM5147831.1"/>
    <property type="molecule type" value="Genomic_DNA"/>
</dbReference>
<proteinExistence type="predicted"/>
<evidence type="ECO:0000313" key="1">
    <source>
        <dbReference type="EMBL" id="MDM5147831.1"/>
    </source>
</evidence>
<gene>
    <name evidence="1" type="ORF">NQX30_05550</name>
</gene>
<accession>A0ABT7QM94</accession>